<proteinExistence type="predicted"/>
<accession>A0A0M6XQE7</accession>
<keyword evidence="2" id="KW-1185">Reference proteome</keyword>
<evidence type="ECO:0000313" key="1">
    <source>
        <dbReference type="EMBL" id="CTQ33360.1"/>
    </source>
</evidence>
<sequence>MAAMTALLSAGELRPVLIAAAIVVLLFAHEVTLAAVGGGSALGADGGPGDAAPDMDWDIDLDAPDGFDTTDVGAAGFDAPAADAPTAATAAAAG</sequence>
<organism evidence="1 2">
    <name type="scientific">Jannaschia rubra</name>
    <dbReference type="NCBI Taxonomy" id="282197"/>
    <lineage>
        <taxon>Bacteria</taxon>
        <taxon>Pseudomonadati</taxon>
        <taxon>Pseudomonadota</taxon>
        <taxon>Alphaproteobacteria</taxon>
        <taxon>Rhodobacterales</taxon>
        <taxon>Roseobacteraceae</taxon>
        <taxon>Jannaschia</taxon>
    </lineage>
</organism>
<name>A0A0M6XQE7_9RHOB</name>
<reference evidence="1 2" key="1">
    <citation type="submission" date="2015-07" db="EMBL/GenBank/DDBJ databases">
        <authorList>
            <person name="Noorani M."/>
        </authorList>
    </citation>
    <scope>NUCLEOTIDE SEQUENCE [LARGE SCALE GENOMIC DNA]</scope>
    <source>
        <strain evidence="1 2">CECT 5088</strain>
    </source>
</reference>
<dbReference type="Proteomes" id="UP000048908">
    <property type="component" value="Unassembled WGS sequence"/>
</dbReference>
<protein>
    <submittedName>
        <fullName evidence="1">Uncharacterized protein</fullName>
    </submittedName>
</protein>
<dbReference type="STRING" id="282197.SAMN04488517_102188"/>
<gene>
    <name evidence="1" type="ORF">JAN5088_02142</name>
</gene>
<evidence type="ECO:0000313" key="2">
    <source>
        <dbReference type="Proteomes" id="UP000048908"/>
    </source>
</evidence>
<dbReference type="AlphaFoldDB" id="A0A0M6XQE7"/>
<dbReference type="EMBL" id="CXPG01000020">
    <property type="protein sequence ID" value="CTQ33360.1"/>
    <property type="molecule type" value="Genomic_DNA"/>
</dbReference>